<dbReference type="Pfam" id="PF00106">
    <property type="entry name" value="adh_short"/>
    <property type="match status" value="1"/>
</dbReference>
<protein>
    <recommendedName>
        <fullName evidence="2">Aflatoxin biosynthesis ketoreductase nor-1</fullName>
    </recommendedName>
</protein>
<gene>
    <name evidence="1" type="ORF">SPSC_06349</name>
</gene>
<dbReference type="PANTHER" id="PTHR45458:SF1">
    <property type="entry name" value="SHORT CHAIN DEHYDROGENASE"/>
    <property type="match status" value="1"/>
</dbReference>
<dbReference type="PANTHER" id="PTHR45458">
    <property type="entry name" value="SHORT-CHAIN DEHYDROGENASE/REDUCTASE SDR"/>
    <property type="match status" value="1"/>
</dbReference>
<dbReference type="AlphaFoldDB" id="A0A127Z6N9"/>
<dbReference type="InterPro" id="IPR036291">
    <property type="entry name" value="NAD(P)-bd_dom_sf"/>
</dbReference>
<proteinExistence type="predicted"/>
<dbReference type="EMBL" id="LK056693">
    <property type="protein sequence ID" value="CDR88977.1"/>
    <property type="molecule type" value="Genomic_DNA"/>
</dbReference>
<dbReference type="OrthoDB" id="7289984at2759"/>
<reference evidence="1" key="1">
    <citation type="submission" date="2014-06" db="EMBL/GenBank/DDBJ databases">
        <authorList>
            <person name="Ju J."/>
            <person name="Zhang J."/>
        </authorList>
    </citation>
    <scope>NUCLEOTIDE SEQUENCE</scope>
    <source>
        <strain evidence="1">SscI8</strain>
    </source>
</reference>
<dbReference type="InterPro" id="IPR052184">
    <property type="entry name" value="SDR_enzymes"/>
</dbReference>
<sequence length="235" mass="25260">MSAVKIQANIIVVSASRGIGLELAKQFHAKYPTKGEVVVTMRKPNTNLLPSEVVVEALDITSQDSINAFSQKFGSINTLLINAAVRNPDNILEADSDLLRWYLESNVMGIHAVVQSLIPALLAGSSPKRLVYISSTSASMERQIGAKAGLQGPYSVSKAAGNMLMIQYYNALHANTVAVGLIHPGWVATDMRNTAGDGGMPVEKSVKGIIEVVESKLSFENSPLFVKWEGAPLPW</sequence>
<dbReference type="InterPro" id="IPR002347">
    <property type="entry name" value="SDR_fam"/>
</dbReference>
<dbReference type="Gene3D" id="3.40.50.720">
    <property type="entry name" value="NAD(P)-binding Rossmann-like Domain"/>
    <property type="match status" value="1"/>
</dbReference>
<evidence type="ECO:0000313" key="1">
    <source>
        <dbReference type="EMBL" id="CDR88977.1"/>
    </source>
</evidence>
<dbReference type="PRINTS" id="PR00081">
    <property type="entry name" value="GDHRDH"/>
</dbReference>
<organism evidence="1">
    <name type="scientific">Sporisorium scitamineum</name>
    <dbReference type="NCBI Taxonomy" id="49012"/>
    <lineage>
        <taxon>Eukaryota</taxon>
        <taxon>Fungi</taxon>
        <taxon>Dikarya</taxon>
        <taxon>Basidiomycota</taxon>
        <taxon>Ustilaginomycotina</taxon>
        <taxon>Ustilaginomycetes</taxon>
        <taxon>Ustilaginales</taxon>
        <taxon>Ustilaginaceae</taxon>
        <taxon>Sporisorium</taxon>
    </lineage>
</organism>
<name>A0A127Z6N9_9BASI</name>
<accession>A0A127Z6N9</accession>
<dbReference type="GO" id="GO:0016616">
    <property type="term" value="F:oxidoreductase activity, acting on the CH-OH group of donors, NAD or NADP as acceptor"/>
    <property type="evidence" value="ECO:0007669"/>
    <property type="project" value="TreeGrafter"/>
</dbReference>
<evidence type="ECO:0008006" key="2">
    <source>
        <dbReference type="Google" id="ProtNLM"/>
    </source>
</evidence>
<dbReference type="SUPFAM" id="SSF51735">
    <property type="entry name" value="NAD(P)-binding Rossmann-fold domains"/>
    <property type="match status" value="1"/>
</dbReference>